<dbReference type="EMBL" id="PIPT01000006">
    <property type="protein sequence ID" value="RUO47334.1"/>
    <property type="molecule type" value="Genomic_DNA"/>
</dbReference>
<dbReference type="OrthoDB" id="6237772at2"/>
<keyword evidence="1" id="KW-0812">Transmembrane</keyword>
<evidence type="ECO:0000313" key="2">
    <source>
        <dbReference type="EMBL" id="RUO47334.1"/>
    </source>
</evidence>
<dbReference type="Proteomes" id="UP000286678">
    <property type="component" value="Unassembled WGS sequence"/>
</dbReference>
<proteinExistence type="predicted"/>
<evidence type="ECO:0000313" key="3">
    <source>
        <dbReference type="Proteomes" id="UP000286678"/>
    </source>
</evidence>
<dbReference type="Pfam" id="PF07963">
    <property type="entry name" value="N_methyl"/>
    <property type="match status" value="1"/>
</dbReference>
<keyword evidence="1" id="KW-0472">Membrane</keyword>
<organism evidence="2 3">
    <name type="scientific">Pseudidiomarina aquimaris</name>
    <dbReference type="NCBI Taxonomy" id="641841"/>
    <lineage>
        <taxon>Bacteria</taxon>
        <taxon>Pseudomonadati</taxon>
        <taxon>Pseudomonadota</taxon>
        <taxon>Gammaproteobacteria</taxon>
        <taxon>Alteromonadales</taxon>
        <taxon>Idiomarinaceae</taxon>
        <taxon>Pseudidiomarina</taxon>
    </lineage>
</organism>
<sequence>MMQQTQRGVSLISLLVGLVIASIVVLAMMTVYQTSVRAMATSAESARLHSESLASLLTTHLSIQGAGFGVPPQELADNPESAIDLNAAHFNGAGKLVPGGAGTALVWRVGIDTNNDFFADSYQCEGLYVSADRGIVQLVSSDNCATARSNTWPSKNWVQLPLLEPSRLVSPSGEAPVIANFFMRMDDRDPPCSPYGVSATTSSEGVLGRRSVTIGYQRLVDGTNQTVASTTCLVNLLPEDA</sequence>
<accession>A0A432XF19</accession>
<gene>
    <name evidence="2" type="ORF">CWE21_09110</name>
</gene>
<dbReference type="AlphaFoldDB" id="A0A432XF19"/>
<protein>
    <submittedName>
        <fullName evidence="2">Uncharacterized protein</fullName>
    </submittedName>
</protein>
<evidence type="ECO:0000256" key="1">
    <source>
        <dbReference type="SAM" id="Phobius"/>
    </source>
</evidence>
<keyword evidence="3" id="KW-1185">Reference proteome</keyword>
<comment type="caution">
    <text evidence="2">The sequence shown here is derived from an EMBL/GenBank/DDBJ whole genome shotgun (WGS) entry which is preliminary data.</text>
</comment>
<feature type="transmembrane region" description="Helical" evidence="1">
    <location>
        <begin position="12"/>
        <end position="32"/>
    </location>
</feature>
<dbReference type="RefSeq" id="WP_126834121.1">
    <property type="nucleotide sequence ID" value="NZ_PIPT01000006.1"/>
</dbReference>
<keyword evidence="1" id="KW-1133">Transmembrane helix</keyword>
<dbReference type="InterPro" id="IPR012902">
    <property type="entry name" value="N_methyl_site"/>
</dbReference>
<name>A0A432XF19_9GAMM</name>
<reference evidence="3" key="1">
    <citation type="journal article" date="2018" name="Front. Microbiol.">
        <title>Genome-Based Analysis Reveals the Taxonomy and Diversity of the Family Idiomarinaceae.</title>
        <authorList>
            <person name="Liu Y."/>
            <person name="Lai Q."/>
            <person name="Shao Z."/>
        </authorList>
    </citation>
    <scope>NUCLEOTIDE SEQUENCE [LARGE SCALE GENOMIC DNA]</scope>
    <source>
        <strain evidence="3">SW15</strain>
    </source>
</reference>